<keyword evidence="1" id="KW-0472">Membrane</keyword>
<gene>
    <name evidence="2" type="ORF">NCTC10005_04430</name>
</gene>
<accession>A0A377M284</accession>
<keyword evidence="1" id="KW-1133">Transmembrane helix</keyword>
<feature type="transmembrane region" description="Helical" evidence="1">
    <location>
        <begin position="22"/>
        <end position="41"/>
    </location>
</feature>
<dbReference type="EMBL" id="UGJB01000004">
    <property type="protein sequence ID" value="STQ11650.1"/>
    <property type="molecule type" value="Genomic_DNA"/>
</dbReference>
<protein>
    <submittedName>
        <fullName evidence="2">Cytochrome d ubiquinol oxidase, subunit II</fullName>
    </submittedName>
</protein>
<proteinExistence type="predicted"/>
<evidence type="ECO:0000256" key="1">
    <source>
        <dbReference type="SAM" id="Phobius"/>
    </source>
</evidence>
<name>A0A377M284_ENTCL</name>
<evidence type="ECO:0000313" key="2">
    <source>
        <dbReference type="EMBL" id="STQ11650.1"/>
    </source>
</evidence>
<keyword evidence="1" id="KW-0812">Transmembrane</keyword>
<dbReference type="Proteomes" id="UP000255106">
    <property type="component" value="Unassembled WGS sequence"/>
</dbReference>
<organism evidence="2 3">
    <name type="scientific">Enterobacter cloacae</name>
    <dbReference type="NCBI Taxonomy" id="550"/>
    <lineage>
        <taxon>Bacteria</taxon>
        <taxon>Pseudomonadati</taxon>
        <taxon>Pseudomonadota</taxon>
        <taxon>Gammaproteobacteria</taxon>
        <taxon>Enterobacterales</taxon>
        <taxon>Enterobacteriaceae</taxon>
        <taxon>Enterobacter</taxon>
        <taxon>Enterobacter cloacae complex</taxon>
    </lineage>
</organism>
<evidence type="ECO:0000313" key="3">
    <source>
        <dbReference type="Proteomes" id="UP000255106"/>
    </source>
</evidence>
<dbReference type="AlphaFoldDB" id="A0A377M284"/>
<reference evidence="2 3" key="1">
    <citation type="submission" date="2018-06" db="EMBL/GenBank/DDBJ databases">
        <authorList>
            <consortium name="Pathogen Informatics"/>
            <person name="Doyle S."/>
        </authorList>
    </citation>
    <scope>NUCLEOTIDE SEQUENCE [LARGE SCALE GENOMIC DNA]</scope>
    <source>
        <strain evidence="2 3">NCTC10005</strain>
    </source>
</reference>
<sequence length="46" mass="4769">MGAVINGFAVTGRAYTGGPFDWFTAFNLFCGAGLVVAYALLAPPGW</sequence>